<feature type="compositionally biased region" description="Basic and acidic residues" evidence="10">
    <location>
        <begin position="8"/>
        <end position="31"/>
    </location>
</feature>
<accession>A0AAN8VTY6</accession>
<dbReference type="EMBL" id="JBAMMX010000009">
    <property type="protein sequence ID" value="KAK6933372.1"/>
    <property type="molecule type" value="Genomic_DNA"/>
</dbReference>
<comment type="similarity">
    <text evidence="4">Belongs to the peptidase M28 family.</text>
</comment>
<keyword evidence="8" id="KW-0325">Glycoprotein</keyword>
<dbReference type="Proteomes" id="UP001370490">
    <property type="component" value="Unassembled WGS sequence"/>
</dbReference>
<evidence type="ECO:0000256" key="11">
    <source>
        <dbReference type="SAM" id="Phobius"/>
    </source>
</evidence>
<keyword evidence="11" id="KW-0472">Membrane</keyword>
<dbReference type="PANTHER" id="PTHR12147:SF58">
    <property type="entry name" value="VACUOLAR MEMBRANE PROTEASE"/>
    <property type="match status" value="1"/>
</dbReference>
<comment type="function">
    <text evidence="2">May be involved in vacuolar sorting and osmoregulation.</text>
</comment>
<dbReference type="PANTHER" id="PTHR12147">
    <property type="entry name" value="METALLOPEPTIDASE M28 FAMILY MEMBER"/>
    <property type="match status" value="1"/>
</dbReference>
<evidence type="ECO:0000256" key="2">
    <source>
        <dbReference type="ARBA" id="ARBA00003273"/>
    </source>
</evidence>
<evidence type="ECO:0000256" key="1">
    <source>
        <dbReference type="ARBA" id="ARBA00001947"/>
    </source>
</evidence>
<comment type="subcellular location">
    <subcellularLocation>
        <location evidence="3">Vacuole membrane</location>
        <topology evidence="3">Multi-pass membrane protein</topology>
    </subcellularLocation>
</comment>
<keyword evidence="7 11" id="KW-1133">Transmembrane helix</keyword>
<keyword evidence="6" id="KW-0926">Vacuole</keyword>
<keyword evidence="14" id="KW-1185">Reference proteome</keyword>
<dbReference type="SUPFAM" id="SSF53187">
    <property type="entry name" value="Zn-dependent exopeptidases"/>
    <property type="match status" value="1"/>
</dbReference>
<evidence type="ECO:0000256" key="9">
    <source>
        <dbReference type="ARBA" id="ARBA00031512"/>
    </source>
</evidence>
<feature type="region of interest" description="Disordered" evidence="10">
    <location>
        <begin position="1"/>
        <end position="34"/>
    </location>
</feature>
<comment type="caution">
    <text evidence="13">The sequence shown here is derived from an EMBL/GenBank/DDBJ whole genome shotgun (WGS) entry which is preliminary data.</text>
</comment>
<feature type="non-terminal residue" evidence="13">
    <location>
        <position position="478"/>
    </location>
</feature>
<sequence length="478" mass="52634">MWQRTRGSSKEPKPAVKEPSKSPRADDKNQRADGLGIPKWSTQLILTLFLLVAYSSWGSLPMPLRAEEAGNQGFSVEAAMEHVKALTKLGPHSFGTDALDLAVQFVLAASEEIKKTAHCEVDVQLDFFHAKSGANRLSGVFRENTYLNHVILRILPKYASEAADNAILVSSHRHCFLNSISHWAHGFKNSIIFLFNTGEEEGLNGAHSFISQHPWSSTIQMAIDLEAMGIGVQAGPHPLAIENYARVAKYPSGQIVAQNDKFQHLRTGSLQHLGENELAFLRRSASSSLLSGGKASDLDDKTAQDSAIYFDILGYFMVVYRQHLASMLHYSVILQSALIWTTSLLMGGYAAAISLVLSCLSVILMWILALAFAALVAFILPFISSSPVPYVANPWLTVGLVGAPRTRTLSPSIRDDLAKLEAERWLYKSGIIQWLLNLFLGTYYKIGSPYIALVWLVSPLFVVHIVDTTQANGEKQEP</sequence>
<feature type="transmembrane region" description="Helical" evidence="11">
    <location>
        <begin position="363"/>
        <end position="383"/>
    </location>
</feature>
<proteinExistence type="inferred from homology"/>
<dbReference type="GO" id="GO:0006508">
    <property type="term" value="P:proteolysis"/>
    <property type="evidence" value="ECO:0007669"/>
    <property type="project" value="InterPro"/>
</dbReference>
<dbReference type="Pfam" id="PF04389">
    <property type="entry name" value="Peptidase_M28"/>
    <property type="match status" value="1"/>
</dbReference>
<feature type="domain" description="Peptidase M28" evidence="12">
    <location>
        <begin position="177"/>
        <end position="262"/>
    </location>
</feature>
<dbReference type="InterPro" id="IPR045175">
    <property type="entry name" value="M28_fam"/>
</dbReference>
<organism evidence="13 14">
    <name type="scientific">Dillenia turbinata</name>
    <dbReference type="NCBI Taxonomy" id="194707"/>
    <lineage>
        <taxon>Eukaryota</taxon>
        <taxon>Viridiplantae</taxon>
        <taxon>Streptophyta</taxon>
        <taxon>Embryophyta</taxon>
        <taxon>Tracheophyta</taxon>
        <taxon>Spermatophyta</taxon>
        <taxon>Magnoliopsida</taxon>
        <taxon>eudicotyledons</taxon>
        <taxon>Gunneridae</taxon>
        <taxon>Pentapetalae</taxon>
        <taxon>Dilleniales</taxon>
        <taxon>Dilleniaceae</taxon>
        <taxon>Dillenia</taxon>
    </lineage>
</organism>
<evidence type="ECO:0000256" key="6">
    <source>
        <dbReference type="ARBA" id="ARBA00022554"/>
    </source>
</evidence>
<evidence type="ECO:0000313" key="14">
    <source>
        <dbReference type="Proteomes" id="UP001370490"/>
    </source>
</evidence>
<comment type="cofactor">
    <cofactor evidence="1">
        <name>Zn(2+)</name>
        <dbReference type="ChEBI" id="CHEBI:29105"/>
    </cofactor>
</comment>
<reference evidence="13 14" key="1">
    <citation type="submission" date="2023-12" db="EMBL/GenBank/DDBJ databases">
        <title>A high-quality genome assembly for Dillenia turbinata (Dilleniales).</title>
        <authorList>
            <person name="Chanderbali A."/>
        </authorList>
    </citation>
    <scope>NUCLEOTIDE SEQUENCE [LARGE SCALE GENOMIC DNA]</scope>
    <source>
        <strain evidence="13">LSX21</strain>
        <tissue evidence="13">Leaf</tissue>
    </source>
</reference>
<evidence type="ECO:0000259" key="12">
    <source>
        <dbReference type="Pfam" id="PF04389"/>
    </source>
</evidence>
<keyword evidence="11" id="KW-0812">Transmembrane</keyword>
<gene>
    <name evidence="13" type="ORF">RJ641_036266</name>
</gene>
<dbReference type="GO" id="GO:0005774">
    <property type="term" value="C:vacuolar membrane"/>
    <property type="evidence" value="ECO:0007669"/>
    <property type="project" value="UniProtKB-SubCell"/>
</dbReference>
<dbReference type="Gene3D" id="3.40.630.10">
    <property type="entry name" value="Zn peptidases"/>
    <property type="match status" value="2"/>
</dbReference>
<evidence type="ECO:0000256" key="5">
    <source>
        <dbReference type="ARBA" id="ARBA00017435"/>
    </source>
</evidence>
<feature type="transmembrane region" description="Helical" evidence="11">
    <location>
        <begin position="337"/>
        <end position="357"/>
    </location>
</feature>
<dbReference type="AlphaFoldDB" id="A0AAN8VTY6"/>
<dbReference type="GO" id="GO:0008235">
    <property type="term" value="F:metalloexopeptidase activity"/>
    <property type="evidence" value="ECO:0007669"/>
    <property type="project" value="InterPro"/>
</dbReference>
<evidence type="ECO:0000313" key="13">
    <source>
        <dbReference type="EMBL" id="KAK6933372.1"/>
    </source>
</evidence>
<evidence type="ECO:0000256" key="8">
    <source>
        <dbReference type="ARBA" id="ARBA00023180"/>
    </source>
</evidence>
<evidence type="ECO:0000256" key="3">
    <source>
        <dbReference type="ARBA" id="ARBA00004128"/>
    </source>
</evidence>
<evidence type="ECO:0000256" key="7">
    <source>
        <dbReference type="ARBA" id="ARBA00022989"/>
    </source>
</evidence>
<protein>
    <recommendedName>
        <fullName evidence="5">Vacuolar membrane protease</fullName>
    </recommendedName>
    <alternativeName>
        <fullName evidence="9">FXNA-related family protease 1</fullName>
    </alternativeName>
</protein>
<evidence type="ECO:0000256" key="4">
    <source>
        <dbReference type="ARBA" id="ARBA00010918"/>
    </source>
</evidence>
<dbReference type="InterPro" id="IPR007484">
    <property type="entry name" value="Peptidase_M28"/>
</dbReference>
<name>A0AAN8VTY6_9MAGN</name>
<evidence type="ECO:0000256" key="10">
    <source>
        <dbReference type="SAM" id="MobiDB-lite"/>
    </source>
</evidence>